<evidence type="ECO:0000313" key="4">
    <source>
        <dbReference type="Proteomes" id="UP000755577"/>
    </source>
</evidence>
<sequence>MARQLIVAVFGNADTARRAANDFDALSEKHEGFHIDNGVAVEKDAAGKLAVLDAEAPPFKGGLIGAIAGGLLGMLAGPLGVATGMAAGAGFGTVADAAGHALLDGRFVESVATQLVPGSAAVILEAEEATPFSVDNVVTGFGGKVVRHALG</sequence>
<dbReference type="Pfam" id="PF06897">
    <property type="entry name" value="DUF1269"/>
    <property type="match status" value="1"/>
</dbReference>
<dbReference type="InterPro" id="IPR009200">
    <property type="entry name" value="DUF1269_membrane"/>
</dbReference>
<dbReference type="AlphaFoldDB" id="A0A6P2GBB7"/>
<dbReference type="Proteomes" id="UP000755577">
    <property type="component" value="Unassembled WGS sequence"/>
</dbReference>
<reference evidence="2 3" key="1">
    <citation type="submission" date="2019-09" db="EMBL/GenBank/DDBJ databases">
        <authorList>
            <person name="Depoorter E."/>
        </authorList>
    </citation>
    <scope>NUCLEOTIDE SEQUENCE [LARGE SCALE GENOMIC DNA]</scope>
    <source>
        <strain evidence="2">LMG 20980</strain>
    </source>
</reference>
<dbReference type="Proteomes" id="UP000494201">
    <property type="component" value="Unassembled WGS sequence"/>
</dbReference>
<dbReference type="GeneID" id="56501799"/>
<dbReference type="EMBL" id="CABVLY010000014">
    <property type="protein sequence ID" value="VVU51030.1"/>
    <property type="molecule type" value="Genomic_DNA"/>
</dbReference>
<evidence type="ECO:0000313" key="1">
    <source>
        <dbReference type="EMBL" id="MBM2769795.1"/>
    </source>
</evidence>
<evidence type="ECO:0000313" key="2">
    <source>
        <dbReference type="EMBL" id="VVU51030.1"/>
    </source>
</evidence>
<dbReference type="RefSeq" id="WP_096509049.1">
    <property type="nucleotide sequence ID" value="NZ_CABVLY010000014.1"/>
</dbReference>
<evidence type="ECO:0000313" key="3">
    <source>
        <dbReference type="Proteomes" id="UP000494201"/>
    </source>
</evidence>
<name>A0A6P2GBB7_9BURK</name>
<organism evidence="2 3">
    <name type="scientific">Burkholderia anthina</name>
    <dbReference type="NCBI Taxonomy" id="179879"/>
    <lineage>
        <taxon>Bacteria</taxon>
        <taxon>Pseudomonadati</taxon>
        <taxon>Pseudomonadota</taxon>
        <taxon>Betaproteobacteria</taxon>
        <taxon>Burkholderiales</taxon>
        <taxon>Burkholderiaceae</taxon>
        <taxon>Burkholderia</taxon>
        <taxon>Burkholderia cepacia complex</taxon>
    </lineage>
</organism>
<protein>
    <submittedName>
        <fullName evidence="1">DUF1269 domain-containing protein</fullName>
    </submittedName>
    <submittedName>
        <fullName evidence="2">Membrane protein</fullName>
    </submittedName>
</protein>
<accession>A0A6P2GBB7</accession>
<keyword evidence="4" id="KW-1185">Reference proteome</keyword>
<dbReference type="EMBL" id="JAFCIQ010000021">
    <property type="protein sequence ID" value="MBM2769795.1"/>
    <property type="molecule type" value="Genomic_DNA"/>
</dbReference>
<reference evidence="1 4" key="2">
    <citation type="submission" date="2021-02" db="EMBL/GenBank/DDBJ databases">
        <title>Draft genome of the type strains Burkholderia anthina DSM16086.</title>
        <authorList>
            <person name="Hertel R."/>
            <person name="Meissner J."/>
            <person name="Poehlein A."/>
            <person name="Daniel R."/>
            <person name="Commichau F.M."/>
        </authorList>
    </citation>
    <scope>NUCLEOTIDE SEQUENCE [LARGE SCALE GENOMIC DNA]</scope>
    <source>
        <strain evidence="1 4">DSM 16086</strain>
    </source>
</reference>
<gene>
    <name evidence="2" type="ORF">BAN20980_03750</name>
    <name evidence="1" type="ORF">JQK92_25600</name>
</gene>
<proteinExistence type="predicted"/>